<name>A0AAJ5VXZ7_9MICO</name>
<feature type="transmembrane region" description="Helical" evidence="1">
    <location>
        <begin position="49"/>
        <end position="69"/>
    </location>
</feature>
<keyword evidence="1" id="KW-0472">Membrane</keyword>
<feature type="transmembrane region" description="Helical" evidence="1">
    <location>
        <begin position="175"/>
        <end position="196"/>
    </location>
</feature>
<reference evidence="2" key="1">
    <citation type="submission" date="2023-03" db="EMBL/GenBank/DDBJ databases">
        <title>Andean soil-derived lignocellulolytic bacterial consortium as a source of novel taxa and putative plastic-active enzymes.</title>
        <authorList>
            <person name="Diaz-Garcia L."/>
            <person name="Chuvochina M."/>
            <person name="Feuerriegel G."/>
            <person name="Bunk B."/>
            <person name="Sproer C."/>
            <person name="Streit W.R."/>
            <person name="Rodriguez L.M."/>
            <person name="Overmann J."/>
            <person name="Jimenez D.J."/>
        </authorList>
    </citation>
    <scope>NUCLEOTIDE SEQUENCE</scope>
    <source>
        <strain evidence="2">MAG 4610</strain>
    </source>
</reference>
<keyword evidence="1" id="KW-0812">Transmembrane</keyword>
<evidence type="ECO:0000256" key="1">
    <source>
        <dbReference type="SAM" id="Phobius"/>
    </source>
</evidence>
<dbReference type="Pfam" id="PF14329">
    <property type="entry name" value="DUF4386"/>
    <property type="match status" value="1"/>
</dbReference>
<keyword evidence="1" id="KW-1133">Transmembrane helix</keyword>
<proteinExistence type="predicted"/>
<evidence type="ECO:0000313" key="2">
    <source>
        <dbReference type="EMBL" id="WEK12446.1"/>
    </source>
</evidence>
<dbReference type="Proteomes" id="UP001213972">
    <property type="component" value="Chromosome"/>
</dbReference>
<feature type="transmembrane region" description="Helical" evidence="1">
    <location>
        <begin position="149"/>
        <end position="169"/>
    </location>
</feature>
<organism evidence="2 3">
    <name type="scientific">Candidatus Microbacterium phytovorans</name>
    <dbReference type="NCBI Taxonomy" id="3121374"/>
    <lineage>
        <taxon>Bacteria</taxon>
        <taxon>Bacillati</taxon>
        <taxon>Actinomycetota</taxon>
        <taxon>Actinomycetes</taxon>
        <taxon>Micrococcales</taxon>
        <taxon>Microbacteriaceae</taxon>
        <taxon>Microbacterium</taxon>
    </lineage>
</organism>
<dbReference type="AlphaFoldDB" id="A0AAJ5VXZ7"/>
<feature type="transmembrane region" description="Helical" evidence="1">
    <location>
        <begin position="115"/>
        <end position="137"/>
    </location>
</feature>
<sequence>MTDRRLARTAGILYLLTFATSIPALALKSPVLAGSTAADAATLARAGALLEVVLAVACVGTAVALFPLLRRAVPALALGFVASRVLEAGLVLLGIAALLVVVTTGDPAAVALHDAAFLLGPGLLPAVNALLLGTALLRTRLVPRLIPVVGLIGAPLLLVSAGATLLGVFDQVSPVAALLALPIAVWEFALGVWLTVRAVPGTPRRSPSQRRGAPVLS</sequence>
<dbReference type="EMBL" id="CP119321">
    <property type="protein sequence ID" value="WEK12446.1"/>
    <property type="molecule type" value="Genomic_DNA"/>
</dbReference>
<evidence type="ECO:0000313" key="3">
    <source>
        <dbReference type="Proteomes" id="UP001213972"/>
    </source>
</evidence>
<accession>A0AAJ5VXZ7</accession>
<protein>
    <submittedName>
        <fullName evidence="2">DUF4386 domain-containing protein</fullName>
    </submittedName>
</protein>
<dbReference type="InterPro" id="IPR025495">
    <property type="entry name" value="DUF4386"/>
</dbReference>
<gene>
    <name evidence="2" type="ORF">P0Y48_08135</name>
</gene>
<feature type="transmembrane region" description="Helical" evidence="1">
    <location>
        <begin position="81"/>
        <end position="103"/>
    </location>
</feature>